<feature type="domain" description="Glucose-methanol-choline oxidoreductase N-terminal" evidence="6">
    <location>
        <begin position="83"/>
        <end position="318"/>
    </location>
</feature>
<name>A0A6B0T0U8_9EURY</name>
<evidence type="ECO:0000313" key="8">
    <source>
        <dbReference type="EMBL" id="MXR51515.1"/>
    </source>
</evidence>
<comment type="caution">
    <text evidence="8">The sequence shown here is derived from an EMBL/GenBank/DDBJ whole genome shotgun (WGS) entry which is preliminary data.</text>
</comment>
<evidence type="ECO:0000256" key="3">
    <source>
        <dbReference type="ARBA" id="ARBA00022827"/>
    </source>
</evidence>
<dbReference type="InterPro" id="IPR007867">
    <property type="entry name" value="GMC_OxRtase_C"/>
</dbReference>
<dbReference type="Pfam" id="PF00732">
    <property type="entry name" value="GMC_oxred_N"/>
    <property type="match status" value="1"/>
</dbReference>
<evidence type="ECO:0000259" key="7">
    <source>
        <dbReference type="Pfam" id="PF05199"/>
    </source>
</evidence>
<evidence type="ECO:0000259" key="6">
    <source>
        <dbReference type="Pfam" id="PF00732"/>
    </source>
</evidence>
<dbReference type="EMBL" id="WUUT01000002">
    <property type="protein sequence ID" value="MXR51515.1"/>
    <property type="molecule type" value="Genomic_DNA"/>
</dbReference>
<evidence type="ECO:0000313" key="9">
    <source>
        <dbReference type="Proteomes" id="UP000466535"/>
    </source>
</evidence>
<dbReference type="SUPFAM" id="SSF51905">
    <property type="entry name" value="FAD/NAD(P)-binding domain"/>
    <property type="match status" value="1"/>
</dbReference>
<keyword evidence="9" id="KW-1185">Reference proteome</keyword>
<dbReference type="AlphaFoldDB" id="A0A6B0T0U8"/>
<evidence type="ECO:0008006" key="10">
    <source>
        <dbReference type="Google" id="ProtNLM"/>
    </source>
</evidence>
<dbReference type="PANTHER" id="PTHR46056">
    <property type="entry name" value="LONG-CHAIN-ALCOHOL OXIDASE"/>
    <property type="match status" value="1"/>
</dbReference>
<keyword evidence="3" id="KW-0274">FAD</keyword>
<keyword evidence="4" id="KW-0560">Oxidoreductase</keyword>
<sequence>MPDADVVIVGLGAAGGVVARELTTNGLSVVGIEAGPMPGPHDQDELRNVIDARLSNTVHDTPESYKQYGQSSEEATEGKFNLYGRCVGGSSVHYCGVMWRLLPEHFNMRSEFGDLDGANVADWPIDYEDLKPYYERAESEIGISGPDGGQPTHPDSWSYPMDPVPETRSGELFRQGAEQLGLRPFTSPQAVLTESYDGRPPCTYCGHCCFYGCYEQAQGAKSNSLVAMIPEARDSGNFEIRDECLAKTVLVDSDGRVSGVRYVDKSDGTEQTVTADAVVVSGNAIETPRLLLNSASEQYPDGLANSSGQVGRNLMFHMDYTQIFAKFENPTKQNRGTWSNKAVDDFILPNRIDEDVDFITGSNLQLASVNAPILYGGNWKQLYAGGKTPPGTPTWGEGFLEEMSDFENIVWVWAPVEDVPRERNRVQPDPNNTDEWGIPGVEVTYENHPQDFRAQEYVVERCKEIFEAAGATEVWSAGTGTHHRGSSHLMGTCRMGRDPDESVVDSFGRTHDVENLFVVDGSPFVTSAGYNPTETIYALAFRTAEEIRTEWV</sequence>
<comment type="similarity">
    <text evidence="1">Belongs to the GMC oxidoreductase family.</text>
</comment>
<feature type="domain" description="Glucose-methanol-choline oxidoreductase C-terminal" evidence="7">
    <location>
        <begin position="420"/>
        <end position="540"/>
    </location>
</feature>
<protein>
    <recommendedName>
        <fullName evidence="10">GMC family oxidoreductase</fullName>
    </recommendedName>
</protein>
<dbReference type="PANTHER" id="PTHR46056:SF12">
    <property type="entry name" value="LONG-CHAIN-ALCOHOL OXIDASE"/>
    <property type="match status" value="1"/>
</dbReference>
<evidence type="ECO:0000256" key="2">
    <source>
        <dbReference type="ARBA" id="ARBA00022630"/>
    </source>
</evidence>
<dbReference type="SUPFAM" id="SSF54373">
    <property type="entry name" value="FAD-linked reductases, C-terminal domain"/>
    <property type="match status" value="1"/>
</dbReference>
<dbReference type="Proteomes" id="UP000466535">
    <property type="component" value="Unassembled WGS sequence"/>
</dbReference>
<dbReference type="RefSeq" id="WP_159763637.1">
    <property type="nucleotide sequence ID" value="NZ_WUUT01000002.1"/>
</dbReference>
<dbReference type="InterPro" id="IPR000172">
    <property type="entry name" value="GMC_OxRdtase_N"/>
</dbReference>
<proteinExistence type="inferred from homology"/>
<dbReference type="Gene3D" id="3.50.50.60">
    <property type="entry name" value="FAD/NAD(P)-binding domain"/>
    <property type="match status" value="2"/>
</dbReference>
<dbReference type="GO" id="GO:0016614">
    <property type="term" value="F:oxidoreductase activity, acting on CH-OH group of donors"/>
    <property type="evidence" value="ECO:0007669"/>
    <property type="project" value="InterPro"/>
</dbReference>
<accession>A0A6B0T0U8</accession>
<reference evidence="8 9" key="1">
    <citation type="submission" date="2019-12" db="EMBL/GenBank/DDBJ databases">
        <title>Isolation and characterization of three novel carbon monoxide-oxidizing members of Halobacteria from salione crusts and soils.</title>
        <authorList>
            <person name="Myers M.R."/>
            <person name="King G.M."/>
        </authorList>
    </citation>
    <scope>NUCLEOTIDE SEQUENCE [LARGE SCALE GENOMIC DNA]</scope>
    <source>
        <strain evidence="8 9">WSH3</strain>
    </source>
</reference>
<gene>
    <name evidence="8" type="ORF">GRX03_07845</name>
</gene>
<dbReference type="GO" id="GO:0050660">
    <property type="term" value="F:flavin adenine dinucleotide binding"/>
    <property type="evidence" value="ECO:0007669"/>
    <property type="project" value="InterPro"/>
</dbReference>
<dbReference type="Pfam" id="PF05199">
    <property type="entry name" value="GMC_oxred_C"/>
    <property type="match status" value="1"/>
</dbReference>
<dbReference type="InterPro" id="IPR036188">
    <property type="entry name" value="FAD/NAD-bd_sf"/>
</dbReference>
<evidence type="ECO:0000256" key="5">
    <source>
        <dbReference type="SAM" id="MobiDB-lite"/>
    </source>
</evidence>
<evidence type="ECO:0000256" key="4">
    <source>
        <dbReference type="ARBA" id="ARBA00023002"/>
    </source>
</evidence>
<evidence type="ECO:0000256" key="1">
    <source>
        <dbReference type="ARBA" id="ARBA00010790"/>
    </source>
</evidence>
<keyword evidence="2" id="KW-0285">Flavoprotein</keyword>
<organism evidence="8 9">
    <name type="scientific">Halovenus carboxidivorans</name>
    <dbReference type="NCBI Taxonomy" id="2692199"/>
    <lineage>
        <taxon>Archaea</taxon>
        <taxon>Methanobacteriati</taxon>
        <taxon>Methanobacteriota</taxon>
        <taxon>Stenosarchaea group</taxon>
        <taxon>Halobacteria</taxon>
        <taxon>Halobacteriales</taxon>
        <taxon>Haloarculaceae</taxon>
        <taxon>Halovenus</taxon>
    </lineage>
</organism>
<dbReference type="OrthoDB" id="346033at2157"/>
<feature type="region of interest" description="Disordered" evidence="5">
    <location>
        <begin position="140"/>
        <end position="165"/>
    </location>
</feature>